<feature type="domain" description="C2H2-type" evidence="6">
    <location>
        <begin position="509"/>
        <end position="537"/>
    </location>
</feature>
<evidence type="ECO:0000256" key="2">
    <source>
        <dbReference type="ARBA" id="ARBA00022737"/>
    </source>
</evidence>
<evidence type="ECO:0000313" key="8">
    <source>
        <dbReference type="Proteomes" id="UP000549394"/>
    </source>
</evidence>
<dbReference type="InterPro" id="IPR013087">
    <property type="entry name" value="Znf_C2H2_type"/>
</dbReference>
<evidence type="ECO:0000256" key="4">
    <source>
        <dbReference type="ARBA" id="ARBA00022833"/>
    </source>
</evidence>
<gene>
    <name evidence="7" type="ORF">DGYR_LOCUS13087</name>
</gene>
<dbReference type="SUPFAM" id="SSF57667">
    <property type="entry name" value="beta-beta-alpha zinc fingers"/>
    <property type="match status" value="3"/>
</dbReference>
<keyword evidence="3 5" id="KW-0863">Zinc-finger</keyword>
<dbReference type="PROSITE" id="PS00028">
    <property type="entry name" value="ZINC_FINGER_C2H2_1"/>
    <property type="match status" value="8"/>
</dbReference>
<dbReference type="SMART" id="SM00355">
    <property type="entry name" value="ZnF_C2H2"/>
    <property type="match status" value="14"/>
</dbReference>
<feature type="domain" description="C2H2-type" evidence="6">
    <location>
        <begin position="317"/>
        <end position="346"/>
    </location>
</feature>
<keyword evidence="4" id="KW-0862">Zinc</keyword>
<proteinExistence type="predicted"/>
<evidence type="ECO:0000256" key="1">
    <source>
        <dbReference type="ARBA" id="ARBA00022723"/>
    </source>
</evidence>
<feature type="domain" description="C2H2-type" evidence="6">
    <location>
        <begin position="386"/>
        <end position="414"/>
    </location>
</feature>
<evidence type="ECO:0000259" key="6">
    <source>
        <dbReference type="PROSITE" id="PS50157"/>
    </source>
</evidence>
<keyword evidence="2" id="KW-0677">Repeat</keyword>
<dbReference type="EMBL" id="CAJFCJ010000028">
    <property type="protein sequence ID" value="CAD5125765.1"/>
    <property type="molecule type" value="Genomic_DNA"/>
</dbReference>
<dbReference type="PANTHER" id="PTHR24379">
    <property type="entry name" value="KRAB AND ZINC FINGER DOMAIN-CONTAINING"/>
    <property type="match status" value="1"/>
</dbReference>
<feature type="domain" description="C2H2-type" evidence="6">
    <location>
        <begin position="451"/>
        <end position="479"/>
    </location>
</feature>
<dbReference type="GO" id="GO:0008270">
    <property type="term" value="F:zinc ion binding"/>
    <property type="evidence" value="ECO:0007669"/>
    <property type="project" value="UniProtKB-KW"/>
</dbReference>
<keyword evidence="1" id="KW-0479">Metal-binding</keyword>
<dbReference type="Proteomes" id="UP000549394">
    <property type="component" value="Unassembled WGS sequence"/>
</dbReference>
<dbReference type="OrthoDB" id="7788172at2759"/>
<organism evidence="7 8">
    <name type="scientific">Dimorphilus gyrociliatus</name>
    <dbReference type="NCBI Taxonomy" id="2664684"/>
    <lineage>
        <taxon>Eukaryota</taxon>
        <taxon>Metazoa</taxon>
        <taxon>Spiralia</taxon>
        <taxon>Lophotrochozoa</taxon>
        <taxon>Annelida</taxon>
        <taxon>Polychaeta</taxon>
        <taxon>Polychaeta incertae sedis</taxon>
        <taxon>Dinophilidae</taxon>
        <taxon>Dimorphilus</taxon>
    </lineage>
</organism>
<evidence type="ECO:0000256" key="3">
    <source>
        <dbReference type="ARBA" id="ARBA00022771"/>
    </source>
</evidence>
<sequence>MEDEYDVHLCLVCKQSITGLEEYIKHKREECVKPKETDQNTIDFLSSLNLQQNLKKLDPLDYDKLIQSVVEDVEVFDTPKRTGIGKKIYEDEIEESINETPAYAGGKGKSIYMCHTRNPENLGNSLPPEPTNKLSKTNADKARPIYHCGTCRRDLLSKFSYDAHCRTSLHKKRLASMSFDCDVCQVKLSNRYTFEKHMKSAMHSKRKNFLFSCRICSFCTDSKEDVDGHLKDDGHLKSVSGIEIICSCGKLVEKDHFEAHHSANESCILSVKSPTKPSTLKRFSQQSKICTECGLKCRSNFALNLHYVRKHSEDKRFNCASCKLSFSDKYSLFSHENSKKHHRSKSTKPRKLQKPFETYRCNRCEFKTEKCTILKDHYKRIHSIDFLCEICKESFLDDLDLKAHKSTCHNPEANDTNLWACTKCQATFDKREPRDEHMKEKHGIFSKSGTFNCGRCGLKFFTGCLLRRHVKMKHTQDSKQYICKHCSKAFHFKYQLSQHERIHSGDKPFTCFHCDYKARTNDLLTKHVNGVHFKQKQYPCNYCTFKASSGSSLTQHMRIHSASKPYQCPYCDYKAHAFSNIRLHILKTAKHAGLKVYPCPYCSNFASNSANDFKKHLEEEHNKIGDSTLLSGLYQPQMDITVPSEGSLIQPVKNRYIYLRK</sequence>
<comment type="caution">
    <text evidence="7">The sequence shown here is derived from an EMBL/GenBank/DDBJ whole genome shotgun (WGS) entry which is preliminary data.</text>
</comment>
<dbReference type="PROSITE" id="PS50157">
    <property type="entry name" value="ZINC_FINGER_C2H2_2"/>
    <property type="match status" value="7"/>
</dbReference>
<dbReference type="Pfam" id="PF12874">
    <property type="entry name" value="zf-met"/>
    <property type="match status" value="2"/>
</dbReference>
<feature type="domain" description="C2H2-type" evidence="6">
    <location>
        <begin position="538"/>
        <end position="565"/>
    </location>
</feature>
<name>A0A7I8WC66_9ANNE</name>
<feature type="domain" description="C2H2-type" evidence="6">
    <location>
        <begin position="481"/>
        <end position="508"/>
    </location>
</feature>
<protein>
    <submittedName>
        <fullName evidence="7">DgyrCDS13976</fullName>
    </submittedName>
</protein>
<evidence type="ECO:0000256" key="5">
    <source>
        <dbReference type="PROSITE-ProRule" id="PRU00042"/>
    </source>
</evidence>
<keyword evidence="8" id="KW-1185">Reference proteome</keyword>
<dbReference type="AlphaFoldDB" id="A0A7I8WC66"/>
<evidence type="ECO:0000313" key="7">
    <source>
        <dbReference type="EMBL" id="CAD5125765.1"/>
    </source>
</evidence>
<dbReference type="Gene3D" id="3.30.160.60">
    <property type="entry name" value="Classic Zinc Finger"/>
    <property type="match status" value="7"/>
</dbReference>
<dbReference type="InterPro" id="IPR036236">
    <property type="entry name" value="Znf_C2H2_sf"/>
</dbReference>
<accession>A0A7I8WC66</accession>
<reference evidence="7 8" key="1">
    <citation type="submission" date="2020-08" db="EMBL/GenBank/DDBJ databases">
        <authorList>
            <person name="Hejnol A."/>
        </authorList>
    </citation>
    <scope>NUCLEOTIDE SEQUENCE [LARGE SCALE GENOMIC DNA]</scope>
</reference>
<dbReference type="PANTHER" id="PTHR24379:SF117">
    <property type="entry name" value="ZINC FINGER PROTEIN WECKLE"/>
    <property type="match status" value="1"/>
</dbReference>
<feature type="domain" description="C2H2-type" evidence="6">
    <location>
        <begin position="179"/>
        <end position="208"/>
    </location>
</feature>